<keyword evidence="3" id="KW-1185">Reference proteome</keyword>
<evidence type="ECO:0000313" key="3">
    <source>
        <dbReference type="Proteomes" id="UP001281447"/>
    </source>
</evidence>
<sequence>MPKKDRQSNNLQTKIDTNETRNSGAGISLEEKFTPPNFMIRDFSVTPKKKTLDLEIIYLINEQLYATLEQNVNYYFQVALPGKIQRFTGADKTQIVQGQKVEKNRLDYSVKVKVKLKKAG</sequence>
<organism evidence="2 3">
    <name type="scientific">Tigheibacillus halophilus</name>
    <dbReference type="NCBI Taxonomy" id="361280"/>
    <lineage>
        <taxon>Bacteria</taxon>
        <taxon>Bacillati</taxon>
        <taxon>Bacillota</taxon>
        <taxon>Bacilli</taxon>
        <taxon>Bacillales</taxon>
        <taxon>Bacillaceae</taxon>
        <taxon>Tigheibacillus</taxon>
    </lineage>
</organism>
<protein>
    <submittedName>
        <fullName evidence="2">Uncharacterized protein</fullName>
    </submittedName>
</protein>
<comment type="caution">
    <text evidence="2">The sequence shown here is derived from an EMBL/GenBank/DDBJ whole genome shotgun (WGS) entry which is preliminary data.</text>
</comment>
<feature type="compositionally biased region" description="Polar residues" evidence="1">
    <location>
        <begin position="8"/>
        <end position="25"/>
    </location>
</feature>
<reference evidence="2 3" key="1">
    <citation type="submission" date="2023-10" db="EMBL/GenBank/DDBJ databases">
        <title>Virgibacillus halophilus 5B73C genome.</title>
        <authorList>
            <person name="Miliotis G."/>
            <person name="Sengupta P."/>
            <person name="Hameed A."/>
            <person name="Chuvochina M."/>
            <person name="Mcdonagh F."/>
            <person name="Simpson A.C."/>
            <person name="Singh N.K."/>
            <person name="Rekha P.D."/>
            <person name="Raman K."/>
            <person name="Hugenholtz P."/>
            <person name="Venkateswaran K."/>
        </authorList>
    </citation>
    <scope>NUCLEOTIDE SEQUENCE [LARGE SCALE GENOMIC DNA]</scope>
    <source>
        <strain evidence="2 3">5B73C</strain>
    </source>
</reference>
<dbReference type="EMBL" id="JAWDIP010000003">
    <property type="protein sequence ID" value="MDY0393988.1"/>
    <property type="molecule type" value="Genomic_DNA"/>
</dbReference>
<accession>A0ABU5C582</accession>
<feature type="region of interest" description="Disordered" evidence="1">
    <location>
        <begin position="1"/>
        <end position="30"/>
    </location>
</feature>
<proteinExistence type="predicted"/>
<evidence type="ECO:0000313" key="2">
    <source>
        <dbReference type="EMBL" id="MDY0393988.1"/>
    </source>
</evidence>
<name>A0ABU5C582_9BACI</name>
<gene>
    <name evidence="2" type="ORF">RWE15_05265</name>
</gene>
<dbReference type="Proteomes" id="UP001281447">
    <property type="component" value="Unassembled WGS sequence"/>
</dbReference>
<evidence type="ECO:0000256" key="1">
    <source>
        <dbReference type="SAM" id="MobiDB-lite"/>
    </source>
</evidence>